<accession>A0ABQ5XM18</accession>
<dbReference type="Proteomes" id="UP001156670">
    <property type="component" value="Unassembled WGS sequence"/>
</dbReference>
<proteinExistence type="predicted"/>
<protein>
    <submittedName>
        <fullName evidence="2">Uncharacterized protein</fullName>
    </submittedName>
</protein>
<reference evidence="3" key="1">
    <citation type="journal article" date="2019" name="Int. J. Syst. Evol. Microbiol.">
        <title>The Global Catalogue of Microorganisms (GCM) 10K type strain sequencing project: providing services to taxonomists for standard genome sequencing and annotation.</title>
        <authorList>
            <consortium name="The Broad Institute Genomics Platform"/>
            <consortium name="The Broad Institute Genome Sequencing Center for Infectious Disease"/>
            <person name="Wu L."/>
            <person name="Ma J."/>
        </authorList>
    </citation>
    <scope>NUCLEOTIDE SEQUENCE [LARGE SCALE GENOMIC DNA]</scope>
    <source>
        <strain evidence="3">NBRC 111980</strain>
    </source>
</reference>
<dbReference type="EMBL" id="BSOB01000005">
    <property type="protein sequence ID" value="GLQ91573.1"/>
    <property type="molecule type" value="Genomic_DNA"/>
</dbReference>
<name>A0ABQ5XM18_9GAMM</name>
<gene>
    <name evidence="2" type="ORF">GCM10007901_05230</name>
</gene>
<keyword evidence="3" id="KW-1185">Reference proteome</keyword>
<keyword evidence="1" id="KW-0732">Signal</keyword>
<comment type="caution">
    <text evidence="2">The sequence shown here is derived from an EMBL/GenBank/DDBJ whole genome shotgun (WGS) entry which is preliminary data.</text>
</comment>
<evidence type="ECO:0000313" key="2">
    <source>
        <dbReference type="EMBL" id="GLQ91573.1"/>
    </source>
</evidence>
<sequence length="165" mass="17847">MIMRASIKVLNLLLFIMLAAMASNICAAEKNECSNVIKFEPIATLPVNYLGWLATPISSSDADGGVVFWPFDEESYPTKGEWASIGIALGNTGDIGAQSIGGIIWVKKNVKSRVDYKAIDKSARVMFTIRDGQDGCNQAIVFEVDNNRNVNFGGLLVGKAKSIVE</sequence>
<feature type="chain" id="PRO_5046182741" evidence="1">
    <location>
        <begin position="28"/>
        <end position="165"/>
    </location>
</feature>
<evidence type="ECO:0000313" key="3">
    <source>
        <dbReference type="Proteomes" id="UP001156670"/>
    </source>
</evidence>
<feature type="signal peptide" evidence="1">
    <location>
        <begin position="1"/>
        <end position="27"/>
    </location>
</feature>
<evidence type="ECO:0000256" key="1">
    <source>
        <dbReference type="SAM" id="SignalP"/>
    </source>
</evidence>
<organism evidence="2 3">
    <name type="scientific">Dyella acidisoli</name>
    <dbReference type="NCBI Taxonomy" id="1867834"/>
    <lineage>
        <taxon>Bacteria</taxon>
        <taxon>Pseudomonadati</taxon>
        <taxon>Pseudomonadota</taxon>
        <taxon>Gammaproteobacteria</taxon>
        <taxon>Lysobacterales</taxon>
        <taxon>Rhodanobacteraceae</taxon>
        <taxon>Dyella</taxon>
    </lineage>
</organism>